<dbReference type="Proteomes" id="UP001627154">
    <property type="component" value="Unassembled WGS sequence"/>
</dbReference>
<comment type="caution">
    <text evidence="1">The sequence shown here is derived from an EMBL/GenBank/DDBJ whole genome shotgun (WGS) entry which is preliminary data.</text>
</comment>
<evidence type="ECO:0000313" key="2">
    <source>
        <dbReference type="Proteomes" id="UP001627154"/>
    </source>
</evidence>
<evidence type="ECO:0000313" key="1">
    <source>
        <dbReference type="EMBL" id="KAL3384953.1"/>
    </source>
</evidence>
<sequence length="144" mass="16961">MKKRLAEIQCFSETYEILQRYQFRKSRLHLYVQDDKKQVGFFPSSDKIKSLTCTTIVKTSRARTYNRIYSAIKARVLSCKYNRSLSTRKRDIDSCAPHTMIATRVFLTIARWRAAQGQVYAHAQRRKVVRVCVCVLVSSFARRW</sequence>
<accession>A0ABD2VWK9</accession>
<dbReference type="AlphaFoldDB" id="A0ABD2VWK9"/>
<organism evidence="1 2">
    <name type="scientific">Trichogramma kaykai</name>
    <dbReference type="NCBI Taxonomy" id="54128"/>
    <lineage>
        <taxon>Eukaryota</taxon>
        <taxon>Metazoa</taxon>
        <taxon>Ecdysozoa</taxon>
        <taxon>Arthropoda</taxon>
        <taxon>Hexapoda</taxon>
        <taxon>Insecta</taxon>
        <taxon>Pterygota</taxon>
        <taxon>Neoptera</taxon>
        <taxon>Endopterygota</taxon>
        <taxon>Hymenoptera</taxon>
        <taxon>Apocrita</taxon>
        <taxon>Proctotrupomorpha</taxon>
        <taxon>Chalcidoidea</taxon>
        <taxon>Trichogrammatidae</taxon>
        <taxon>Trichogramma</taxon>
    </lineage>
</organism>
<name>A0ABD2VWK9_9HYME</name>
<dbReference type="EMBL" id="JBJJXI010000166">
    <property type="protein sequence ID" value="KAL3384953.1"/>
    <property type="molecule type" value="Genomic_DNA"/>
</dbReference>
<reference evidence="1 2" key="1">
    <citation type="journal article" date="2024" name="bioRxiv">
        <title>A reference genome for Trichogramma kaykai: A tiny desert-dwelling parasitoid wasp with competing sex-ratio distorters.</title>
        <authorList>
            <person name="Culotta J."/>
            <person name="Lindsey A.R."/>
        </authorList>
    </citation>
    <scope>NUCLEOTIDE SEQUENCE [LARGE SCALE GENOMIC DNA]</scope>
    <source>
        <strain evidence="1 2">KSX58</strain>
    </source>
</reference>
<gene>
    <name evidence="1" type="ORF">TKK_019353</name>
</gene>
<keyword evidence="2" id="KW-1185">Reference proteome</keyword>
<protein>
    <submittedName>
        <fullName evidence="1">Uncharacterized protein</fullName>
    </submittedName>
</protein>
<proteinExistence type="predicted"/>